<feature type="transmembrane region" description="Helical" evidence="1">
    <location>
        <begin position="110"/>
        <end position="131"/>
    </location>
</feature>
<evidence type="ECO:0008006" key="4">
    <source>
        <dbReference type="Google" id="ProtNLM"/>
    </source>
</evidence>
<feature type="transmembrane region" description="Helical" evidence="1">
    <location>
        <begin position="6"/>
        <end position="30"/>
    </location>
</feature>
<feature type="transmembrane region" description="Helical" evidence="1">
    <location>
        <begin position="42"/>
        <end position="61"/>
    </location>
</feature>
<feature type="transmembrane region" description="Helical" evidence="1">
    <location>
        <begin position="184"/>
        <end position="204"/>
    </location>
</feature>
<protein>
    <recommendedName>
        <fullName evidence="4">Prolipoprotein diacylglyceryl transferase</fullName>
    </recommendedName>
</protein>
<keyword evidence="1" id="KW-0812">Transmembrane</keyword>
<evidence type="ECO:0000313" key="3">
    <source>
        <dbReference type="Proteomes" id="UP000503399"/>
    </source>
</evidence>
<dbReference type="AlphaFoldDB" id="A0A6F8ZH91"/>
<evidence type="ECO:0000313" key="2">
    <source>
        <dbReference type="EMBL" id="CAB1129355.1"/>
    </source>
</evidence>
<accession>A0A6F8ZH91</accession>
<keyword evidence="1" id="KW-1133">Transmembrane helix</keyword>
<feature type="transmembrane region" description="Helical" evidence="1">
    <location>
        <begin position="81"/>
        <end position="98"/>
    </location>
</feature>
<gene>
    <name evidence="2" type="ORF">R50_1854</name>
</gene>
<dbReference type="EMBL" id="LR778114">
    <property type="protein sequence ID" value="CAB1129355.1"/>
    <property type="molecule type" value="Genomic_DNA"/>
</dbReference>
<organism evidence="2 3">
    <name type="scientific">Candidatus Hydrogenisulfobacillus filiaventi</name>
    <dbReference type="NCBI Taxonomy" id="2707344"/>
    <lineage>
        <taxon>Bacteria</taxon>
        <taxon>Bacillati</taxon>
        <taxon>Bacillota</taxon>
        <taxon>Clostridia</taxon>
        <taxon>Eubacteriales</taxon>
        <taxon>Clostridiales Family XVII. Incertae Sedis</taxon>
        <taxon>Candidatus Hydrogenisulfobacillus</taxon>
    </lineage>
</organism>
<keyword evidence="1" id="KW-0472">Membrane</keyword>
<feature type="transmembrane region" description="Helical" evidence="1">
    <location>
        <begin position="151"/>
        <end position="172"/>
    </location>
</feature>
<name>A0A6F8ZH91_9FIRM</name>
<evidence type="ECO:0000256" key="1">
    <source>
        <dbReference type="SAM" id="Phobius"/>
    </source>
</evidence>
<sequence>MYLPATVYFGSLPLLAFTAIGGGIIALGLLARLGAPERDADLLLWLVVGAVLGTKAAYLAADPATYLAHPEALLFTPRSPLGTAGMAAGAAVGGILGWREGRGFWNWADADALLAAVLAWVAVGVWGWNLVGAPIPVALHRLGVPLGPQRLWPSYAVAGLGSGAALAALLRWRAAAGDPDGHRRVTGLGLLAAAAVELVVLLTLPAPGPASPFIWAGAAVAVAGWRLTRPPAVPGTGNV</sequence>
<dbReference type="Proteomes" id="UP000503399">
    <property type="component" value="Chromosome"/>
</dbReference>
<dbReference type="KEGG" id="hfv:R50_1854"/>
<keyword evidence="3" id="KW-1185">Reference proteome</keyword>
<proteinExistence type="predicted"/>
<reference evidence="2 3" key="1">
    <citation type="submission" date="2020-02" db="EMBL/GenBank/DDBJ databases">
        <authorList>
            <person name="Hogendoorn C."/>
        </authorList>
    </citation>
    <scope>NUCLEOTIDE SEQUENCE [LARGE SCALE GENOMIC DNA]</scope>
    <source>
        <strain evidence="2">R501</strain>
    </source>
</reference>